<sequence>MKNFQKLAVSLAVAGLAIGFSAFTSVRVEQWTFKGSTTGQIRTAALYEQGLAAPSGCGSGANLPCVVNFPDGIDNEADLQTYLTAHTNTDVLNISPQKRN</sequence>
<evidence type="ECO:0000313" key="3">
    <source>
        <dbReference type="Proteomes" id="UP000291117"/>
    </source>
</evidence>
<evidence type="ECO:0000256" key="1">
    <source>
        <dbReference type="SAM" id="SignalP"/>
    </source>
</evidence>
<reference evidence="2 3" key="1">
    <citation type="submission" date="2019-02" db="EMBL/GenBank/DDBJ databases">
        <title>Pedobacter sp. RP-3-8 sp. nov., isolated from Arctic soil.</title>
        <authorList>
            <person name="Dahal R.H."/>
        </authorList>
    </citation>
    <scope>NUCLEOTIDE SEQUENCE [LARGE SCALE GENOMIC DNA]</scope>
    <source>
        <strain evidence="2 3">RP-3-8</strain>
    </source>
</reference>
<proteinExistence type="predicted"/>
<gene>
    <name evidence="2" type="ORF">EZ444_16115</name>
</gene>
<evidence type="ECO:0000313" key="2">
    <source>
        <dbReference type="EMBL" id="TCC95030.1"/>
    </source>
</evidence>
<name>A0A4R0N542_9SPHI</name>
<accession>A0A4R0N542</accession>
<keyword evidence="1" id="KW-0732">Signal</keyword>
<dbReference type="AlphaFoldDB" id="A0A4R0N542"/>
<keyword evidence="3" id="KW-1185">Reference proteome</keyword>
<feature type="chain" id="PRO_5020240709" evidence="1">
    <location>
        <begin position="25"/>
        <end position="100"/>
    </location>
</feature>
<dbReference type="EMBL" id="SJSM01000010">
    <property type="protein sequence ID" value="TCC95030.1"/>
    <property type="molecule type" value="Genomic_DNA"/>
</dbReference>
<protein>
    <submittedName>
        <fullName evidence="2">Uncharacterized protein</fullName>
    </submittedName>
</protein>
<dbReference type="OrthoDB" id="768196at2"/>
<dbReference type="Proteomes" id="UP000291117">
    <property type="component" value="Unassembled WGS sequence"/>
</dbReference>
<dbReference type="RefSeq" id="WP_131610178.1">
    <property type="nucleotide sequence ID" value="NZ_SJSM01000010.1"/>
</dbReference>
<comment type="caution">
    <text evidence="2">The sequence shown here is derived from an EMBL/GenBank/DDBJ whole genome shotgun (WGS) entry which is preliminary data.</text>
</comment>
<feature type="signal peptide" evidence="1">
    <location>
        <begin position="1"/>
        <end position="24"/>
    </location>
</feature>
<organism evidence="2 3">
    <name type="scientific">Pedobacter hiemivivus</name>
    <dbReference type="NCBI Taxonomy" id="2530454"/>
    <lineage>
        <taxon>Bacteria</taxon>
        <taxon>Pseudomonadati</taxon>
        <taxon>Bacteroidota</taxon>
        <taxon>Sphingobacteriia</taxon>
        <taxon>Sphingobacteriales</taxon>
        <taxon>Sphingobacteriaceae</taxon>
        <taxon>Pedobacter</taxon>
    </lineage>
</organism>